<accession>A0A369UK90</accession>
<keyword evidence="2" id="KW-1185">Reference proteome</keyword>
<name>A0A369UK90_9GAMM</name>
<evidence type="ECO:0000313" key="2">
    <source>
        <dbReference type="Proteomes" id="UP000253782"/>
    </source>
</evidence>
<comment type="caution">
    <text evidence="1">The sequence shown here is derived from an EMBL/GenBank/DDBJ whole genome shotgun (WGS) entry which is preliminary data.</text>
</comment>
<dbReference type="RefSeq" id="WP_114846270.1">
    <property type="nucleotide sequence ID" value="NZ_JBHSPE010000008.1"/>
</dbReference>
<organism evidence="1 2">
    <name type="scientific">Dyella tabacisoli</name>
    <dbReference type="NCBI Taxonomy" id="2282381"/>
    <lineage>
        <taxon>Bacteria</taxon>
        <taxon>Pseudomonadati</taxon>
        <taxon>Pseudomonadota</taxon>
        <taxon>Gammaproteobacteria</taxon>
        <taxon>Lysobacterales</taxon>
        <taxon>Rhodanobacteraceae</taxon>
        <taxon>Dyella</taxon>
    </lineage>
</organism>
<gene>
    <name evidence="1" type="ORF">DVJ77_14795</name>
</gene>
<sequence length="181" mass="20906">MLNAFPMLSALHADGPAADRAAAMWLYGRFVGSWSGRLIYFDAQNIRHETSAEVHFGWALEGRAVQDIWIAPSRSERQPGEPQIMYGATLRVYDPGSDTWQIIWTDPVWQVYDRMTGRADGDNIVQEYRMPDGARCQWMFTEITENSFHWIRRESTDDGLHWELRGEFLLHRQVSDSIKAA</sequence>
<reference evidence="1 2" key="1">
    <citation type="submission" date="2018-07" db="EMBL/GenBank/DDBJ databases">
        <title>Dyella tabacisoli L4-6T, whole genome shotgun sequence.</title>
        <authorList>
            <person name="Zhou X.-K."/>
            <person name="Li W.-J."/>
            <person name="Duan Y.-Q."/>
        </authorList>
    </citation>
    <scope>NUCLEOTIDE SEQUENCE [LARGE SCALE GENOMIC DNA]</scope>
    <source>
        <strain evidence="1 2">L4-6</strain>
    </source>
</reference>
<dbReference type="EMBL" id="QQAH01000013">
    <property type="protein sequence ID" value="RDD80966.1"/>
    <property type="molecule type" value="Genomic_DNA"/>
</dbReference>
<protein>
    <recommendedName>
        <fullName evidence="3">DUF1579 domain-containing protein</fullName>
    </recommendedName>
</protein>
<evidence type="ECO:0000313" key="1">
    <source>
        <dbReference type="EMBL" id="RDD80966.1"/>
    </source>
</evidence>
<dbReference type="OrthoDB" id="9814791at2"/>
<dbReference type="Proteomes" id="UP000253782">
    <property type="component" value="Unassembled WGS sequence"/>
</dbReference>
<dbReference type="AlphaFoldDB" id="A0A369UK90"/>
<proteinExistence type="predicted"/>
<evidence type="ECO:0008006" key="3">
    <source>
        <dbReference type="Google" id="ProtNLM"/>
    </source>
</evidence>